<evidence type="ECO:0000313" key="1">
    <source>
        <dbReference type="EMBL" id="KPE52831.1"/>
    </source>
</evidence>
<dbReference type="AlphaFoldDB" id="A0A0N0IY46"/>
<organism evidence="1 2">
    <name type="scientific">Chryseobacterium indologenes</name>
    <name type="common">Flavobacterium indologenes</name>
    <dbReference type="NCBI Taxonomy" id="253"/>
    <lineage>
        <taxon>Bacteria</taxon>
        <taxon>Pseudomonadati</taxon>
        <taxon>Bacteroidota</taxon>
        <taxon>Flavobacteriia</taxon>
        <taxon>Flavobacteriales</taxon>
        <taxon>Weeksellaceae</taxon>
        <taxon>Chryseobacterium group</taxon>
        <taxon>Chryseobacterium</taxon>
    </lineage>
</organism>
<dbReference type="EMBL" id="LJOD01000001">
    <property type="protein sequence ID" value="KPE52831.1"/>
    <property type="molecule type" value="Genomic_DNA"/>
</dbReference>
<proteinExistence type="predicted"/>
<dbReference type="PATRIC" id="fig|253.9.peg.464"/>
<comment type="caution">
    <text evidence="1">The sequence shown here is derived from an EMBL/GenBank/DDBJ whole genome shotgun (WGS) entry which is preliminary data.</text>
</comment>
<reference evidence="2" key="2">
    <citation type="submission" date="2015-09" db="EMBL/GenBank/DDBJ databases">
        <title>Draft genome sequence of a multidrug-resistant Chryseobacterium indologenes isolate from Malaysia.</title>
        <authorList>
            <person name="Yu C.Y."/>
            <person name="Ang G.Y."/>
            <person name="Chan K.-G."/>
        </authorList>
    </citation>
    <scope>NUCLEOTIDE SEQUENCE [LARGE SCALE GENOMIC DNA]</scope>
    <source>
        <strain evidence="2">CI_885</strain>
    </source>
</reference>
<gene>
    <name evidence="1" type="ORF">AOB46_02205</name>
</gene>
<dbReference type="RefSeq" id="WP_062696397.1">
    <property type="nucleotide sequence ID" value="NZ_LJOD01000001.1"/>
</dbReference>
<evidence type="ECO:0000313" key="2">
    <source>
        <dbReference type="Proteomes" id="UP000037953"/>
    </source>
</evidence>
<accession>A0A0N0IY46</accession>
<reference evidence="1 2" key="1">
    <citation type="journal article" date="2015" name="Genom Data">
        <title>Draft genome sequence of a multidrug-resistant Chryseobacterium indologenes isolate from Malaysia.</title>
        <authorList>
            <person name="Yu C.Y."/>
            <person name="Ang G.Y."/>
            <person name="Cheng H.J."/>
            <person name="Cheong Y.M."/>
            <person name="Yin W.F."/>
            <person name="Chan K.G."/>
        </authorList>
    </citation>
    <scope>NUCLEOTIDE SEQUENCE [LARGE SCALE GENOMIC DNA]</scope>
    <source>
        <strain evidence="1 2">CI_885</strain>
    </source>
</reference>
<protein>
    <submittedName>
        <fullName evidence="1">Uncharacterized protein</fullName>
    </submittedName>
</protein>
<dbReference type="Proteomes" id="UP000037953">
    <property type="component" value="Unassembled WGS sequence"/>
</dbReference>
<name>A0A0N0IY46_CHRID</name>
<sequence>MTREAILEQLKSSKFSDFANGIENTETYFKETGYDEQLFENVLTVFTYHLDHKHEEIEAAYERFGKNFRLFFIVVKTHEDASDMFSRGQIEGLSTFLSNFKEGKLDISDYFLATGFIYQMAAQSCHNVMKFVDRNEYPEEYEALEMFHSVFGELWKLQMTAQGIIRETTVWDDYSAIYLFNNILDKADLESQSRMMAGLSAHEGNTRIQQKIVNNYMESLDWEVKKLEAQKKQVEGVKERIIEWFPA</sequence>